<proteinExistence type="predicted"/>
<dbReference type="Pfam" id="PF17921">
    <property type="entry name" value="Integrase_H2C2"/>
    <property type="match status" value="1"/>
</dbReference>
<sequence length="151" mass="17444">MRVSEQCCLKKSTATNVSSHMPLKTRTKFLCHPKRVACHSNNCGKLPYLSLRTKIVARNGSYCDKIVLWGKTSQASVLELKDFELSGIHFKLESEDGKSSKWQLVLPRSRIPYILKELRSSRMGGHFGVMKTMHKVRERFFWNKVKDDVQE</sequence>
<comment type="caution">
    <text evidence="2">The sequence shown here is derived from an EMBL/GenBank/DDBJ whole genome shotgun (WGS) entry which is preliminary data.</text>
</comment>
<evidence type="ECO:0000259" key="1">
    <source>
        <dbReference type="Pfam" id="PF17921"/>
    </source>
</evidence>
<feature type="domain" description="Integrase zinc-binding" evidence="1">
    <location>
        <begin position="107"/>
        <end position="151"/>
    </location>
</feature>
<dbReference type="AlphaFoldDB" id="A0A4Y2A8N1"/>
<evidence type="ECO:0000313" key="3">
    <source>
        <dbReference type="Proteomes" id="UP000499080"/>
    </source>
</evidence>
<organism evidence="2 3">
    <name type="scientific">Araneus ventricosus</name>
    <name type="common">Orbweaver spider</name>
    <name type="synonym">Epeira ventricosa</name>
    <dbReference type="NCBI Taxonomy" id="182803"/>
    <lineage>
        <taxon>Eukaryota</taxon>
        <taxon>Metazoa</taxon>
        <taxon>Ecdysozoa</taxon>
        <taxon>Arthropoda</taxon>
        <taxon>Chelicerata</taxon>
        <taxon>Arachnida</taxon>
        <taxon>Araneae</taxon>
        <taxon>Araneomorphae</taxon>
        <taxon>Entelegynae</taxon>
        <taxon>Araneoidea</taxon>
        <taxon>Araneidae</taxon>
        <taxon>Araneus</taxon>
    </lineage>
</organism>
<keyword evidence="3" id="KW-1185">Reference proteome</keyword>
<gene>
    <name evidence="2" type="ORF">AVEN_154995_1</name>
</gene>
<protein>
    <recommendedName>
        <fullName evidence="1">Integrase zinc-binding domain-containing protein</fullName>
    </recommendedName>
</protein>
<dbReference type="FunFam" id="1.10.340.70:FF:000001">
    <property type="entry name" value="Retrovirus-related Pol polyprotein from transposon gypsy-like Protein"/>
    <property type="match status" value="1"/>
</dbReference>
<dbReference type="InterPro" id="IPR041588">
    <property type="entry name" value="Integrase_H2C2"/>
</dbReference>
<dbReference type="EMBL" id="BGPR01000008">
    <property type="protein sequence ID" value="GBL75685.1"/>
    <property type="molecule type" value="Genomic_DNA"/>
</dbReference>
<evidence type="ECO:0000313" key="2">
    <source>
        <dbReference type="EMBL" id="GBL75685.1"/>
    </source>
</evidence>
<name>A0A4Y2A8N1_ARAVE</name>
<dbReference type="OrthoDB" id="10030726at2759"/>
<dbReference type="Proteomes" id="UP000499080">
    <property type="component" value="Unassembled WGS sequence"/>
</dbReference>
<reference evidence="2 3" key="1">
    <citation type="journal article" date="2019" name="Sci. Rep.">
        <title>Orb-weaving spider Araneus ventricosus genome elucidates the spidroin gene catalogue.</title>
        <authorList>
            <person name="Kono N."/>
            <person name="Nakamura H."/>
            <person name="Ohtoshi R."/>
            <person name="Moran D.A.P."/>
            <person name="Shinohara A."/>
            <person name="Yoshida Y."/>
            <person name="Fujiwara M."/>
            <person name="Mori M."/>
            <person name="Tomita M."/>
            <person name="Arakawa K."/>
        </authorList>
    </citation>
    <scope>NUCLEOTIDE SEQUENCE [LARGE SCALE GENOMIC DNA]</scope>
</reference>
<dbReference type="Gene3D" id="1.10.340.70">
    <property type="match status" value="1"/>
</dbReference>
<accession>A0A4Y2A8N1</accession>